<feature type="compositionally biased region" description="Basic and acidic residues" evidence="3">
    <location>
        <begin position="397"/>
        <end position="406"/>
    </location>
</feature>
<evidence type="ECO:0000313" key="4">
    <source>
        <dbReference type="EMBL" id="KAG9390248.1"/>
    </source>
</evidence>
<evidence type="ECO:0000256" key="1">
    <source>
        <dbReference type="ARBA" id="ARBA00022737"/>
    </source>
</evidence>
<dbReference type="Gene3D" id="2.120.10.30">
    <property type="entry name" value="TolB, C-terminal domain"/>
    <property type="match status" value="3"/>
</dbReference>
<dbReference type="PANTHER" id="PTHR46388">
    <property type="entry name" value="NHL REPEAT-CONTAINING PROTEIN 2"/>
    <property type="match status" value="1"/>
</dbReference>
<dbReference type="PANTHER" id="PTHR46388:SF2">
    <property type="entry name" value="NHL REPEAT-CONTAINING PROTEIN 2"/>
    <property type="match status" value="1"/>
</dbReference>
<dbReference type="InterPro" id="IPR001258">
    <property type="entry name" value="NHL_repeat"/>
</dbReference>
<evidence type="ECO:0000313" key="5">
    <source>
        <dbReference type="Proteomes" id="UP000717585"/>
    </source>
</evidence>
<reference evidence="4" key="1">
    <citation type="submission" date="2021-05" db="EMBL/GenBank/DDBJ databases">
        <title>A free-living protist that lacks canonical eukaryotic 1 DNA replication and segregation systems.</title>
        <authorList>
            <person name="Salas-Leiva D.E."/>
            <person name="Tromer E.C."/>
            <person name="Curtis B.A."/>
            <person name="Jerlstrom-Hultqvist J."/>
            <person name="Kolisko M."/>
            <person name="Yi Z."/>
            <person name="Salas-Leiva J.S."/>
            <person name="Gallot-Lavallee L."/>
            <person name="Kops G.J.P.L."/>
            <person name="Archibald J.M."/>
            <person name="Simpson A.G.B."/>
            <person name="Roger A.J."/>
        </authorList>
    </citation>
    <scope>NUCLEOTIDE SEQUENCE</scope>
    <source>
        <strain evidence="4">BICM</strain>
    </source>
</reference>
<dbReference type="SUPFAM" id="SSF101898">
    <property type="entry name" value="NHL repeat"/>
    <property type="match status" value="1"/>
</dbReference>
<gene>
    <name evidence="4" type="ORF">J8273_8288</name>
</gene>
<protein>
    <submittedName>
        <fullName evidence="4">NHL repeat</fullName>
    </submittedName>
</protein>
<dbReference type="Proteomes" id="UP000717585">
    <property type="component" value="Unassembled WGS sequence"/>
</dbReference>
<feature type="region of interest" description="Disordered" evidence="3">
    <location>
        <begin position="601"/>
        <end position="651"/>
    </location>
</feature>
<feature type="region of interest" description="Disordered" evidence="3">
    <location>
        <begin position="364"/>
        <end position="499"/>
    </location>
</feature>
<feature type="repeat" description="NHL" evidence="2">
    <location>
        <begin position="140"/>
        <end position="171"/>
    </location>
</feature>
<dbReference type="OrthoDB" id="109250at2759"/>
<name>A0A8J6DZ50_9EUKA</name>
<evidence type="ECO:0000256" key="3">
    <source>
        <dbReference type="SAM" id="MobiDB-lite"/>
    </source>
</evidence>
<comment type="caution">
    <text evidence="4">The sequence shown here is derived from an EMBL/GenBank/DDBJ whole genome shotgun (WGS) entry which is preliminary data.</text>
</comment>
<feature type="compositionally biased region" description="Low complexity" evidence="3">
    <location>
        <begin position="486"/>
        <end position="499"/>
    </location>
</feature>
<dbReference type="AlphaFoldDB" id="A0A8J6DZ50"/>
<feature type="repeat" description="NHL" evidence="2">
    <location>
        <begin position="183"/>
        <end position="226"/>
    </location>
</feature>
<dbReference type="InterPro" id="IPR011042">
    <property type="entry name" value="6-blade_b-propeller_TolB-like"/>
</dbReference>
<keyword evidence="1" id="KW-0677">Repeat</keyword>
<keyword evidence="5" id="KW-1185">Reference proteome</keyword>
<evidence type="ECO:0000256" key="2">
    <source>
        <dbReference type="PROSITE-ProRule" id="PRU00504"/>
    </source>
</evidence>
<dbReference type="PROSITE" id="PS51125">
    <property type="entry name" value="NHL"/>
    <property type="match status" value="2"/>
</dbReference>
<accession>A0A8J6DZ50</accession>
<sequence length="731" mass="79266">MRRKAEEKRDYLSDHFQSYEAYTFVGTPRSGMVDGPRIRAQFNHPNCLAMLADGSIVVSDTDNSLIRVVSPTGDDVVTVRWNGGRSLLNPRGIAVIGDGLLVADEGHNRIRHISADGSKLTTFAGSGRKGRRDGPLLQAQFNSPTGLYVTGDGTVLVCDTGNHRIRAVHPDTGTVTTIAGSTAGFLDSETATQAQFNSPTDLCVLNDGTIVISDRDNHAIRRIEPHSFAVSTVVGSGSPGFTDGPLTHAMLASPYGLAVFDDSTVLFTEYDNNCVRRLDLRAGVVTTIAGRRQWGYADGAVTEALFNYPRAILVDGQDVYIADSGNHCIRKLIPAVAYAEPQNMPQPEPVDKPMPRPAAIPVSRELPARVQHTAQPARSQRLPDRPPRTQSARQPRRREAFEEPVRDLPVPRSTDIAGWESLDSPLNNVVRPRSRMSDASARTRPTSRQRPVAPEPYTPADSRTESPLDDDGASRQSGSRVLGRQSTIATAGTTSAGTLSSASMDRDIVWAVTGSRPSGEPVLLQLLTSNDLGTFVVRASSAGSVFECDIMDSEVGRVDDQTVTVSDGGATVTVTFAKPRDCDLTLTVLGNFKREQSAVVAQQHDDLPRDVIDSETDSISESTPESAAESKPYSLSHMGREEDEEEDQARPLPISTAWSEGYQRIVGTIQSSVQPENEADWLGALGEEIDARDKRIRELEAELAERQAVDLVALEERVVEAVRAVFKGMHV</sequence>
<organism evidence="4 5">
    <name type="scientific">Carpediemonas membranifera</name>
    <dbReference type="NCBI Taxonomy" id="201153"/>
    <lineage>
        <taxon>Eukaryota</taxon>
        <taxon>Metamonada</taxon>
        <taxon>Carpediemonas-like organisms</taxon>
        <taxon>Carpediemonas</taxon>
    </lineage>
</organism>
<proteinExistence type="predicted"/>
<feature type="compositionally biased region" description="Basic and acidic residues" evidence="3">
    <location>
        <begin position="603"/>
        <end position="612"/>
    </location>
</feature>
<dbReference type="Pfam" id="PF01436">
    <property type="entry name" value="NHL"/>
    <property type="match status" value="4"/>
</dbReference>
<dbReference type="EMBL" id="JAHDYR010000066">
    <property type="protein sequence ID" value="KAG9390248.1"/>
    <property type="molecule type" value="Genomic_DNA"/>
</dbReference>